<evidence type="ECO:0000313" key="9">
    <source>
        <dbReference type="Proteomes" id="UP000531231"/>
    </source>
</evidence>
<protein>
    <recommendedName>
        <fullName evidence="3">Alanine--tRNA ligase</fullName>
    </recommendedName>
    <alternativeName>
        <fullName evidence="6">Alanyl-tRNA synthetase</fullName>
    </alternativeName>
</protein>
<evidence type="ECO:0000256" key="6">
    <source>
        <dbReference type="ARBA" id="ARBA00032577"/>
    </source>
</evidence>
<evidence type="ECO:0000313" key="8">
    <source>
        <dbReference type="EMBL" id="MBB5091003.1"/>
    </source>
</evidence>
<dbReference type="Pfam" id="PF01411">
    <property type="entry name" value="tRNA-synt_2c"/>
    <property type="match status" value="1"/>
</dbReference>
<dbReference type="SMART" id="SM00863">
    <property type="entry name" value="tRNA_SAD"/>
    <property type="match status" value="1"/>
</dbReference>
<dbReference type="AlphaFoldDB" id="A0A7W8EPV1"/>
<dbReference type="EMBL" id="JACHIL010000002">
    <property type="protein sequence ID" value="MBB5091003.1"/>
    <property type="molecule type" value="Genomic_DNA"/>
</dbReference>
<gene>
    <name evidence="8" type="ORF">HNQ68_001527</name>
</gene>
<dbReference type="Proteomes" id="UP000531231">
    <property type="component" value="Unassembled WGS sequence"/>
</dbReference>
<keyword evidence="9" id="KW-1185">Reference proteome</keyword>
<evidence type="ECO:0000256" key="1">
    <source>
        <dbReference type="ARBA" id="ARBA00001947"/>
    </source>
</evidence>
<feature type="domain" description="Alanyl-transfer RNA synthetases family profile" evidence="7">
    <location>
        <begin position="1"/>
        <end position="249"/>
    </location>
</feature>
<dbReference type="PANTHER" id="PTHR43462">
    <property type="entry name" value="ALANYL-TRNA EDITING PROTEIN"/>
    <property type="match status" value="1"/>
</dbReference>
<proteinExistence type="predicted"/>
<keyword evidence="5" id="KW-0862">Zinc</keyword>
<sequence>MMTQSLETNPLFRENAYLKATPAKVIGLTDEGGVILDQTVFYATSGGQPGDSGLLRRADGSVIQIATTVNGATKNDFIHVPAEGETLPQLGEELIAEIDWERRFKLMQMHTACHLLSVICPFPVTGASVNIDDSRIDFDMQGNDLTKEQVSEKLMEMVNAASPVTTNWISDEELAANPDLVKSKNVRPPVGQGRIRLVLIGDNGSVDSQPCGGTHVANTSEIGEIHIGKVEKKGKENRRYRIRFGKAPA</sequence>
<reference evidence="8 9" key="1">
    <citation type="submission" date="2020-08" db="EMBL/GenBank/DDBJ databases">
        <title>Genomic Encyclopedia of Type Strains, Phase IV (KMG-IV): sequencing the most valuable type-strain genomes for metagenomic binning, comparative biology and taxonomic classification.</title>
        <authorList>
            <person name="Goeker M."/>
        </authorList>
    </citation>
    <scope>NUCLEOTIDE SEQUENCE [LARGE SCALE GENOMIC DNA]</scope>
    <source>
        <strain evidence="8 9">DSM 25620</strain>
    </source>
</reference>
<dbReference type="GO" id="GO:0004813">
    <property type="term" value="F:alanine-tRNA ligase activity"/>
    <property type="evidence" value="ECO:0007669"/>
    <property type="project" value="InterPro"/>
</dbReference>
<comment type="subcellular location">
    <subcellularLocation>
        <location evidence="2">Cytoplasm</location>
    </subcellularLocation>
</comment>
<dbReference type="GO" id="GO:0006419">
    <property type="term" value="P:alanyl-tRNA aminoacylation"/>
    <property type="evidence" value="ECO:0007669"/>
    <property type="project" value="InterPro"/>
</dbReference>
<dbReference type="GO" id="GO:0046872">
    <property type="term" value="F:metal ion binding"/>
    <property type="evidence" value="ECO:0007669"/>
    <property type="project" value="UniProtKB-KW"/>
</dbReference>
<dbReference type="GO" id="GO:0005737">
    <property type="term" value="C:cytoplasm"/>
    <property type="evidence" value="ECO:0007669"/>
    <property type="project" value="UniProtKB-SubCell"/>
</dbReference>
<evidence type="ECO:0000256" key="5">
    <source>
        <dbReference type="ARBA" id="ARBA00022833"/>
    </source>
</evidence>
<dbReference type="PROSITE" id="PS50860">
    <property type="entry name" value="AA_TRNA_LIGASE_II_ALA"/>
    <property type="match status" value="1"/>
</dbReference>
<dbReference type="PANTHER" id="PTHR43462:SF1">
    <property type="entry name" value="ALANYL-TRNA EDITING PROTEIN AARSD1"/>
    <property type="match status" value="1"/>
</dbReference>
<keyword evidence="4" id="KW-0479">Metal-binding</keyword>
<evidence type="ECO:0000256" key="3">
    <source>
        <dbReference type="ARBA" id="ARBA00017959"/>
    </source>
</evidence>
<name>A0A7W8EPV1_9HYPH</name>
<dbReference type="Pfam" id="PF07973">
    <property type="entry name" value="tRNA_SAD"/>
    <property type="match status" value="1"/>
</dbReference>
<keyword evidence="8" id="KW-0378">Hydrolase</keyword>
<dbReference type="InterPro" id="IPR009000">
    <property type="entry name" value="Transl_B-barrel_sf"/>
</dbReference>
<dbReference type="InterPro" id="IPR051335">
    <property type="entry name" value="Alanyl-tRNA_Editing_Enzymes"/>
</dbReference>
<evidence type="ECO:0000256" key="2">
    <source>
        <dbReference type="ARBA" id="ARBA00004496"/>
    </source>
</evidence>
<dbReference type="SUPFAM" id="SSF50447">
    <property type="entry name" value="Translation proteins"/>
    <property type="match status" value="1"/>
</dbReference>
<dbReference type="Gene3D" id="2.40.30.130">
    <property type="match status" value="1"/>
</dbReference>
<dbReference type="Gene3D" id="3.30.980.10">
    <property type="entry name" value="Threonyl-trna Synthetase, Chain A, domain 2"/>
    <property type="match status" value="1"/>
</dbReference>
<evidence type="ECO:0000259" key="7">
    <source>
        <dbReference type="PROSITE" id="PS50860"/>
    </source>
</evidence>
<dbReference type="GO" id="GO:0002161">
    <property type="term" value="F:aminoacyl-tRNA deacylase activity"/>
    <property type="evidence" value="ECO:0007669"/>
    <property type="project" value="UniProtKB-ARBA"/>
</dbReference>
<dbReference type="SUPFAM" id="SSF55186">
    <property type="entry name" value="ThrRS/AlaRS common domain"/>
    <property type="match status" value="1"/>
</dbReference>
<dbReference type="InterPro" id="IPR018164">
    <property type="entry name" value="Ala-tRNA-synth_IIc_N"/>
</dbReference>
<dbReference type="GO" id="GO:0005524">
    <property type="term" value="F:ATP binding"/>
    <property type="evidence" value="ECO:0007669"/>
    <property type="project" value="InterPro"/>
</dbReference>
<dbReference type="InterPro" id="IPR018165">
    <property type="entry name" value="Ala-tRNA-synth_IIc_core"/>
</dbReference>
<comment type="caution">
    <text evidence="8">The sequence shown here is derived from an EMBL/GenBank/DDBJ whole genome shotgun (WGS) entry which is preliminary data.</text>
</comment>
<accession>A0A7W8EPV1</accession>
<organism evidence="8 9">
    <name type="scientific">Pseudochrobactrum saccharolyticum</name>
    <dbReference type="NCBI Taxonomy" id="354352"/>
    <lineage>
        <taxon>Bacteria</taxon>
        <taxon>Pseudomonadati</taxon>
        <taxon>Pseudomonadota</taxon>
        <taxon>Alphaproteobacteria</taxon>
        <taxon>Hyphomicrobiales</taxon>
        <taxon>Brucellaceae</taxon>
        <taxon>Pseudochrobactrum</taxon>
    </lineage>
</organism>
<dbReference type="InterPro" id="IPR018163">
    <property type="entry name" value="Thr/Ala-tRNA-synth_IIc_edit"/>
</dbReference>
<dbReference type="InterPro" id="IPR012947">
    <property type="entry name" value="tRNA_SAD"/>
</dbReference>
<dbReference type="GO" id="GO:0003676">
    <property type="term" value="F:nucleic acid binding"/>
    <property type="evidence" value="ECO:0007669"/>
    <property type="project" value="InterPro"/>
</dbReference>
<evidence type="ECO:0000256" key="4">
    <source>
        <dbReference type="ARBA" id="ARBA00022723"/>
    </source>
</evidence>
<comment type="cofactor">
    <cofactor evidence="1">
        <name>Zn(2+)</name>
        <dbReference type="ChEBI" id="CHEBI:29105"/>
    </cofactor>
</comment>